<sequence>MLDDLLHQIHHCKVCEDFLPLGANPIVQADSKSKIVIIGQAPGLKAHQSNIPWNDASGDHLRKWLDVTKTQFYDPKLFALIPMGFCYPGKGKSGDLPPRKECAPLWHQRLLNEMPEIKLTLLIGRYAQAYYLREAKHKTITENVLCFESYLPYFFPLPHPSPRNFIWMNKNPWFSEHVLPELKNKIADIL</sequence>
<dbReference type="AlphaFoldDB" id="A0A511NI90"/>
<dbReference type="InterPro" id="IPR036895">
    <property type="entry name" value="Uracil-DNA_glycosylase-like_sf"/>
</dbReference>
<dbReference type="OrthoDB" id="9789139at2"/>
<dbReference type="RefSeq" id="WP_019976718.1">
    <property type="nucleotide sequence ID" value="NZ_BJXC01000016.1"/>
</dbReference>
<dbReference type="Pfam" id="PF03167">
    <property type="entry name" value="UDG"/>
    <property type="match status" value="1"/>
</dbReference>
<dbReference type="PANTHER" id="PTHR42160:SF1">
    <property type="entry name" value="URACIL-DNA GLYCOSYLASE SUPERFAMILY PROTEIN"/>
    <property type="match status" value="1"/>
</dbReference>
<dbReference type="SMART" id="SM00986">
    <property type="entry name" value="UDG"/>
    <property type="match status" value="1"/>
</dbReference>
<dbReference type="Proteomes" id="UP000321245">
    <property type="component" value="Unassembled WGS sequence"/>
</dbReference>
<protein>
    <submittedName>
        <fullName evidence="2">IclR family transcriptional regulator</fullName>
    </submittedName>
</protein>
<dbReference type="EMBL" id="BJXC01000016">
    <property type="protein sequence ID" value="GEM52529.1"/>
    <property type="molecule type" value="Genomic_DNA"/>
</dbReference>
<organism evidence="2 3">
    <name type="scientific">Empedobacter brevis NBRC 14943 = ATCC 43319</name>
    <dbReference type="NCBI Taxonomy" id="1218108"/>
    <lineage>
        <taxon>Bacteria</taxon>
        <taxon>Pseudomonadati</taxon>
        <taxon>Bacteroidota</taxon>
        <taxon>Flavobacteriia</taxon>
        <taxon>Flavobacteriales</taxon>
        <taxon>Weeksellaceae</taxon>
        <taxon>Empedobacter</taxon>
    </lineage>
</organism>
<dbReference type="STRING" id="1218108.GCA_000382425_03248"/>
<gene>
    <name evidence="2" type="ORF">EB1_23190</name>
</gene>
<dbReference type="InterPro" id="IPR005122">
    <property type="entry name" value="Uracil-DNA_glycosylase-like"/>
</dbReference>
<dbReference type="InterPro" id="IPR047124">
    <property type="entry name" value="HI_0220.2"/>
</dbReference>
<dbReference type="GeneID" id="84651287"/>
<evidence type="ECO:0000259" key="1">
    <source>
        <dbReference type="SMART" id="SM00986"/>
    </source>
</evidence>
<proteinExistence type="predicted"/>
<comment type="caution">
    <text evidence="2">The sequence shown here is derived from an EMBL/GenBank/DDBJ whole genome shotgun (WGS) entry which is preliminary data.</text>
</comment>
<accession>A0A511NI90</accession>
<reference evidence="2 3" key="1">
    <citation type="submission" date="2019-07" db="EMBL/GenBank/DDBJ databases">
        <title>Whole genome shotgun sequence of Empedobacter brevis NBRC 14943.</title>
        <authorList>
            <person name="Hosoyama A."/>
            <person name="Uohara A."/>
            <person name="Ohji S."/>
            <person name="Ichikawa N."/>
        </authorList>
    </citation>
    <scope>NUCLEOTIDE SEQUENCE [LARGE SCALE GENOMIC DNA]</scope>
    <source>
        <strain evidence="2 3">NBRC 14943</strain>
    </source>
</reference>
<evidence type="ECO:0000313" key="2">
    <source>
        <dbReference type="EMBL" id="GEM52529.1"/>
    </source>
</evidence>
<dbReference type="PANTHER" id="PTHR42160">
    <property type="entry name" value="URACIL-DNA GLYCOSYLASE SUPERFAMILY PROTEIN"/>
    <property type="match status" value="1"/>
</dbReference>
<name>A0A511NI90_9FLAO</name>
<dbReference type="SUPFAM" id="SSF52141">
    <property type="entry name" value="Uracil-DNA glycosylase-like"/>
    <property type="match status" value="1"/>
</dbReference>
<dbReference type="CDD" id="cd10033">
    <property type="entry name" value="UDG_like"/>
    <property type="match status" value="1"/>
</dbReference>
<keyword evidence="3" id="KW-1185">Reference proteome</keyword>
<evidence type="ECO:0000313" key="3">
    <source>
        <dbReference type="Proteomes" id="UP000321245"/>
    </source>
</evidence>
<dbReference type="SMART" id="SM00987">
    <property type="entry name" value="UreE_C"/>
    <property type="match status" value="1"/>
</dbReference>
<feature type="domain" description="Uracil-DNA glycosylase-like" evidence="1">
    <location>
        <begin position="26"/>
        <end position="183"/>
    </location>
</feature>
<dbReference type="Gene3D" id="3.40.470.10">
    <property type="entry name" value="Uracil-DNA glycosylase-like domain"/>
    <property type="match status" value="1"/>
</dbReference>